<comment type="caution">
    <text evidence="2">The sequence shown here is derived from an EMBL/GenBank/DDBJ whole genome shotgun (WGS) entry which is preliminary data.</text>
</comment>
<sequence length="101" mass="11013">MKTTLTALSLILASMTATAMPSHNLDISVFVNNGAATVKVFRDGMPVEGASVTANKFSAVTNDEGSTFYNLVSQRSQYVEFTVTDDEGNSQNVKRFITRER</sequence>
<dbReference type="EMBL" id="MDAL01000018">
    <property type="protein sequence ID" value="PMN92426.1"/>
    <property type="molecule type" value="Genomic_DNA"/>
</dbReference>
<name>A0A2N7LBD3_9GAMM</name>
<feature type="chain" id="PRO_5014872982" evidence="1">
    <location>
        <begin position="20"/>
        <end position="101"/>
    </location>
</feature>
<feature type="signal peptide" evidence="1">
    <location>
        <begin position="1"/>
        <end position="19"/>
    </location>
</feature>
<accession>A0A2N7LBD3</accession>
<proteinExistence type="predicted"/>
<keyword evidence="1" id="KW-0732">Signal</keyword>
<evidence type="ECO:0000313" key="3">
    <source>
        <dbReference type="Proteomes" id="UP000235387"/>
    </source>
</evidence>
<evidence type="ECO:0000313" key="2">
    <source>
        <dbReference type="EMBL" id="PMN92426.1"/>
    </source>
</evidence>
<gene>
    <name evidence="2" type="ORF">BCT23_15690</name>
</gene>
<organism evidence="2 3">
    <name type="scientific">Enterovibrio norvegicus</name>
    <dbReference type="NCBI Taxonomy" id="188144"/>
    <lineage>
        <taxon>Bacteria</taxon>
        <taxon>Pseudomonadati</taxon>
        <taxon>Pseudomonadota</taxon>
        <taxon>Gammaproteobacteria</taxon>
        <taxon>Vibrionales</taxon>
        <taxon>Vibrionaceae</taxon>
        <taxon>Enterovibrio</taxon>
    </lineage>
</organism>
<reference evidence="3" key="1">
    <citation type="submission" date="2016-07" db="EMBL/GenBank/DDBJ databases">
        <title>Nontailed viruses are major unrecognized killers of bacteria in the ocean.</title>
        <authorList>
            <person name="Kauffman K."/>
            <person name="Hussain F."/>
            <person name="Yang J."/>
            <person name="Arevalo P."/>
            <person name="Brown J."/>
            <person name="Cutler M."/>
            <person name="Kelly L."/>
            <person name="Polz M.F."/>
        </authorList>
    </citation>
    <scope>NUCLEOTIDE SEQUENCE [LARGE SCALE GENOMIC DNA]</scope>
    <source>
        <strain evidence="3">10N.261.45.A10</strain>
    </source>
</reference>
<dbReference type="Proteomes" id="UP000235387">
    <property type="component" value="Unassembled WGS sequence"/>
</dbReference>
<protein>
    <submittedName>
        <fullName evidence="2">Uncharacterized protein</fullName>
    </submittedName>
</protein>
<dbReference type="RefSeq" id="WP_102316836.1">
    <property type="nucleotide sequence ID" value="NZ_MCYQ01000012.1"/>
</dbReference>
<evidence type="ECO:0000256" key="1">
    <source>
        <dbReference type="SAM" id="SignalP"/>
    </source>
</evidence>
<dbReference type="AlphaFoldDB" id="A0A2N7LBD3"/>